<feature type="region of interest" description="Disordered" evidence="1">
    <location>
        <begin position="25"/>
        <end position="80"/>
    </location>
</feature>
<evidence type="ECO:0000256" key="1">
    <source>
        <dbReference type="SAM" id="MobiDB-lite"/>
    </source>
</evidence>
<evidence type="ECO:0000313" key="4">
    <source>
        <dbReference type="Proteomes" id="UP000317722"/>
    </source>
</evidence>
<protein>
    <submittedName>
        <fullName evidence="3">FMN-binding protein</fullName>
    </submittedName>
</protein>
<feature type="domain" description="FMN-binding" evidence="2">
    <location>
        <begin position="92"/>
        <end position="169"/>
    </location>
</feature>
<dbReference type="Proteomes" id="UP000317722">
    <property type="component" value="Unassembled WGS sequence"/>
</dbReference>
<dbReference type="AlphaFoldDB" id="A0A502D0Q9"/>
<evidence type="ECO:0000313" key="3">
    <source>
        <dbReference type="EMBL" id="TPG17959.1"/>
    </source>
</evidence>
<evidence type="ECO:0000259" key="2">
    <source>
        <dbReference type="SMART" id="SM00900"/>
    </source>
</evidence>
<dbReference type="OrthoDB" id="8099475at2"/>
<accession>A0A502D0Q9</accession>
<comment type="caution">
    <text evidence="3">The sequence shown here is derived from an EMBL/GenBank/DDBJ whole genome shotgun (WGS) entry which is preliminary data.</text>
</comment>
<proteinExistence type="predicted"/>
<name>A0A502D0Q9_9MICO</name>
<dbReference type="Gene3D" id="3.90.1010.20">
    <property type="match status" value="1"/>
</dbReference>
<dbReference type="RefSeq" id="WP_140737725.1">
    <property type="nucleotide sequence ID" value="NZ_RCZM01000002.1"/>
</dbReference>
<organism evidence="3 4">
    <name type="scientific">Pedococcus bigeumensis</name>
    <dbReference type="NCBI Taxonomy" id="433644"/>
    <lineage>
        <taxon>Bacteria</taxon>
        <taxon>Bacillati</taxon>
        <taxon>Actinomycetota</taxon>
        <taxon>Actinomycetes</taxon>
        <taxon>Micrococcales</taxon>
        <taxon>Intrasporangiaceae</taxon>
        <taxon>Pedococcus</taxon>
    </lineage>
</organism>
<reference evidence="3 4" key="1">
    <citation type="journal article" date="2019" name="Environ. Microbiol.">
        <title>Species interactions and distinct microbial communities in high Arctic permafrost affected cryosols are associated with the CH4 and CO2 gas fluxes.</title>
        <authorList>
            <person name="Altshuler I."/>
            <person name="Hamel J."/>
            <person name="Turney S."/>
            <person name="Magnuson E."/>
            <person name="Levesque R."/>
            <person name="Greer C."/>
            <person name="Whyte L.G."/>
        </authorList>
    </citation>
    <scope>NUCLEOTIDE SEQUENCE [LARGE SCALE GENOMIC DNA]</scope>
    <source>
        <strain evidence="3 4">S9.3A</strain>
    </source>
</reference>
<gene>
    <name evidence="3" type="ORF">EAH86_05905</name>
</gene>
<feature type="compositionally biased region" description="Low complexity" evidence="1">
    <location>
        <begin position="46"/>
        <end position="80"/>
    </location>
</feature>
<dbReference type="GO" id="GO:0016020">
    <property type="term" value="C:membrane"/>
    <property type="evidence" value="ECO:0007669"/>
    <property type="project" value="InterPro"/>
</dbReference>
<sequence length="171" mass="17492">MRRITVWSLSTITILVLLLSYRTSTSSLPGSSVAAGRNGGDVSANGPSTPTDSGSTPSGTSTASSGSGTPKPPATKAAGATKTYTGASIDTNYGPVQVQITVVDGKVTKAKVTQVPWNDGRDQEINGYAVPILNKEVVKAQSGTIDMVSGATFTSDGYIQSLQSAIDKAHL</sequence>
<dbReference type="InterPro" id="IPR007329">
    <property type="entry name" value="FMN-bd"/>
</dbReference>
<dbReference type="SMART" id="SM00900">
    <property type="entry name" value="FMN_bind"/>
    <property type="match status" value="1"/>
</dbReference>
<keyword evidence="4" id="KW-1185">Reference proteome</keyword>
<dbReference type="Pfam" id="PF04205">
    <property type="entry name" value="FMN_bind"/>
    <property type="match status" value="1"/>
</dbReference>
<dbReference type="EMBL" id="RCZM01000002">
    <property type="protein sequence ID" value="TPG17959.1"/>
    <property type="molecule type" value="Genomic_DNA"/>
</dbReference>
<dbReference type="GO" id="GO:0010181">
    <property type="term" value="F:FMN binding"/>
    <property type="evidence" value="ECO:0007669"/>
    <property type="project" value="InterPro"/>
</dbReference>